<feature type="region of interest" description="Disordered" evidence="4">
    <location>
        <begin position="395"/>
        <end position="438"/>
    </location>
</feature>
<dbReference type="CDD" id="cd00833">
    <property type="entry name" value="PKS"/>
    <property type="match status" value="1"/>
</dbReference>
<dbReference type="GO" id="GO:0071770">
    <property type="term" value="P:DIM/DIP cell wall layer assembly"/>
    <property type="evidence" value="ECO:0007669"/>
    <property type="project" value="TreeGrafter"/>
</dbReference>
<dbReference type="Gene3D" id="3.40.47.10">
    <property type="match status" value="1"/>
</dbReference>
<proteinExistence type="inferred from homology"/>
<organism evidence="6">
    <name type="scientific">Streptomyces sp. R28</name>
    <dbReference type="NCBI Taxonomy" id="3238628"/>
    <lineage>
        <taxon>Bacteria</taxon>
        <taxon>Bacillati</taxon>
        <taxon>Actinomycetota</taxon>
        <taxon>Actinomycetes</taxon>
        <taxon>Kitasatosporales</taxon>
        <taxon>Streptomycetaceae</taxon>
        <taxon>Streptomyces</taxon>
    </lineage>
</organism>
<dbReference type="GO" id="GO:0005737">
    <property type="term" value="C:cytoplasm"/>
    <property type="evidence" value="ECO:0007669"/>
    <property type="project" value="TreeGrafter"/>
</dbReference>
<feature type="domain" description="Ketosynthase family 3 (KS3)" evidence="5">
    <location>
        <begin position="5"/>
        <end position="429"/>
    </location>
</feature>
<dbReference type="RefSeq" id="WP_369174944.1">
    <property type="nucleotide sequence ID" value="NZ_CP163439.1"/>
</dbReference>
<keyword evidence="2" id="KW-0597">Phosphoprotein</keyword>
<name>A0AB39QFX9_9ACTN</name>
<dbReference type="GO" id="GO:0005886">
    <property type="term" value="C:plasma membrane"/>
    <property type="evidence" value="ECO:0007669"/>
    <property type="project" value="TreeGrafter"/>
</dbReference>
<dbReference type="GO" id="GO:0006633">
    <property type="term" value="P:fatty acid biosynthetic process"/>
    <property type="evidence" value="ECO:0007669"/>
    <property type="project" value="TreeGrafter"/>
</dbReference>
<evidence type="ECO:0000256" key="2">
    <source>
        <dbReference type="ARBA" id="ARBA00022553"/>
    </source>
</evidence>
<feature type="compositionally biased region" description="Basic residues" evidence="4">
    <location>
        <begin position="410"/>
        <end position="438"/>
    </location>
</feature>
<dbReference type="Pfam" id="PF00109">
    <property type="entry name" value="ketoacyl-synt"/>
    <property type="match status" value="1"/>
</dbReference>
<protein>
    <submittedName>
        <fullName evidence="6">Polyketide synthase</fullName>
    </submittedName>
</protein>
<comment type="similarity">
    <text evidence="3">Belongs to the thiolase-like superfamily. Beta-ketoacyl-ACP synthases family.</text>
</comment>
<dbReference type="EMBL" id="CP163439">
    <property type="protein sequence ID" value="XDQ40238.1"/>
    <property type="molecule type" value="Genomic_DNA"/>
</dbReference>
<evidence type="ECO:0000259" key="5">
    <source>
        <dbReference type="PROSITE" id="PS52004"/>
    </source>
</evidence>
<dbReference type="AlphaFoldDB" id="A0AB39QFX9"/>
<dbReference type="PROSITE" id="PS52004">
    <property type="entry name" value="KS3_2"/>
    <property type="match status" value="1"/>
</dbReference>
<sequence>MKGLDGGVAIVGMAGRFPGAADLDEYWRNLRDGVESIVALTDEELTAAGVPPETFNRPDFVKAGPRFQDAGLFDAEFFGYTAREAQLMDPQHRLFLETAWQALENAGYDSAQYDGTIGVYAGAGTNRYVQRVYARHDLAETVGLTQILLGNELGFLATRVSYKLGLTGPSVSLRTACSTSLVAVHTACRSLAAGDCDMALSGGVHVDPAQGAGYLHQEGSFLSPDGHVRPFDAQARGTVFGSGVGVVVLKRLEDALADGDTIHAVIKGSAVNNDGAVKVGFTAPSVSGQAEAIGAALADAGLTPEDIGYVEAHGTGTSLGDPIEVQALERAFGGRGDCVLGTVKGNIGHLDAAAGIAGLIKTVLALKHHLLPPTLNHHTPNPDTNLHHTPFHITTTPTPWPPTTTPTPSRHQRLRLRRHQRPPHHRRTTPHPHHPRHL</sequence>
<gene>
    <name evidence="6" type="ORF">AB5J49_46775</name>
</gene>
<reference evidence="6" key="1">
    <citation type="submission" date="2024-07" db="EMBL/GenBank/DDBJ databases">
        <authorList>
            <person name="Yu S.T."/>
        </authorList>
    </citation>
    <scope>NUCLEOTIDE SEQUENCE</scope>
    <source>
        <strain evidence="6">R28</strain>
    </source>
</reference>
<evidence type="ECO:0000256" key="1">
    <source>
        <dbReference type="ARBA" id="ARBA00022450"/>
    </source>
</evidence>
<dbReference type="PANTHER" id="PTHR43775">
    <property type="entry name" value="FATTY ACID SYNTHASE"/>
    <property type="match status" value="1"/>
</dbReference>
<evidence type="ECO:0000256" key="3">
    <source>
        <dbReference type="RuleBase" id="RU003694"/>
    </source>
</evidence>
<dbReference type="SMART" id="SM00825">
    <property type="entry name" value="PKS_KS"/>
    <property type="match status" value="1"/>
</dbReference>
<accession>A0AB39QFX9</accession>
<keyword evidence="1" id="KW-0596">Phosphopantetheine</keyword>
<keyword evidence="3" id="KW-0808">Transferase</keyword>
<dbReference type="InterPro" id="IPR050091">
    <property type="entry name" value="PKS_NRPS_Biosynth_Enz"/>
</dbReference>
<evidence type="ECO:0000313" key="6">
    <source>
        <dbReference type="EMBL" id="XDQ40238.1"/>
    </source>
</evidence>
<evidence type="ECO:0000256" key="4">
    <source>
        <dbReference type="SAM" id="MobiDB-lite"/>
    </source>
</evidence>
<dbReference type="GO" id="GO:0004312">
    <property type="term" value="F:fatty acid synthase activity"/>
    <property type="evidence" value="ECO:0007669"/>
    <property type="project" value="TreeGrafter"/>
</dbReference>
<dbReference type="InterPro" id="IPR014030">
    <property type="entry name" value="Ketoacyl_synth_N"/>
</dbReference>
<dbReference type="InterPro" id="IPR014031">
    <property type="entry name" value="Ketoacyl_synth_C"/>
</dbReference>
<dbReference type="SUPFAM" id="SSF53901">
    <property type="entry name" value="Thiolase-like"/>
    <property type="match status" value="1"/>
</dbReference>
<dbReference type="Pfam" id="PF02801">
    <property type="entry name" value="Ketoacyl-synt_C"/>
    <property type="match status" value="1"/>
</dbReference>
<dbReference type="InterPro" id="IPR020841">
    <property type="entry name" value="PKS_Beta-ketoAc_synthase_dom"/>
</dbReference>
<dbReference type="InterPro" id="IPR016039">
    <property type="entry name" value="Thiolase-like"/>
</dbReference>
<dbReference type="PANTHER" id="PTHR43775:SF37">
    <property type="entry name" value="SI:DKEY-61P9.11"/>
    <property type="match status" value="1"/>
</dbReference>